<evidence type="ECO:0000256" key="6">
    <source>
        <dbReference type="RuleBase" id="RU369073"/>
    </source>
</evidence>
<dbReference type="SMART" id="SM00980">
    <property type="entry name" value="THAP"/>
    <property type="match status" value="1"/>
</dbReference>
<keyword evidence="3" id="KW-0862">Zinc</keyword>
<evidence type="ECO:0000256" key="3">
    <source>
        <dbReference type="ARBA" id="ARBA00022833"/>
    </source>
</evidence>
<dbReference type="AlphaFoldDB" id="A0A3B4B6D8"/>
<dbReference type="Ensembl" id="ENSPMGT00000026897.1">
    <property type="protein sequence ID" value="ENSPMGP00000025257.1"/>
    <property type="gene ID" value="ENSPMGG00000020393.1"/>
</dbReference>
<comment type="similarity">
    <text evidence="6">Belongs to the THAP1 family.</text>
</comment>
<dbReference type="GO" id="GO:0006357">
    <property type="term" value="P:regulation of transcription by RNA polymerase II"/>
    <property type="evidence" value="ECO:0007669"/>
    <property type="project" value="TreeGrafter"/>
</dbReference>
<dbReference type="InterPro" id="IPR026516">
    <property type="entry name" value="THAP1/10"/>
</dbReference>
<dbReference type="PANTHER" id="PTHR46600:SF2">
    <property type="entry name" value="THAP DOMAIN-CONTAINING PROTEIN 1"/>
    <property type="match status" value="1"/>
</dbReference>
<keyword evidence="6" id="KW-0804">Transcription</keyword>
<evidence type="ECO:0000256" key="4">
    <source>
        <dbReference type="ARBA" id="ARBA00023125"/>
    </source>
</evidence>
<evidence type="ECO:0000313" key="9">
    <source>
        <dbReference type="Ensembl" id="ENSPMGP00000025257.1"/>
    </source>
</evidence>
<evidence type="ECO:0000256" key="2">
    <source>
        <dbReference type="ARBA" id="ARBA00022771"/>
    </source>
</evidence>
<reference evidence="9" key="1">
    <citation type="submission" date="2025-08" db="UniProtKB">
        <authorList>
            <consortium name="Ensembl"/>
        </authorList>
    </citation>
    <scope>IDENTIFICATION</scope>
</reference>
<dbReference type="PANTHER" id="PTHR46600">
    <property type="entry name" value="THAP DOMAIN-CONTAINING"/>
    <property type="match status" value="1"/>
</dbReference>
<dbReference type="SMART" id="SM00692">
    <property type="entry name" value="DM3"/>
    <property type="match status" value="1"/>
</dbReference>
<dbReference type="Gene3D" id="6.20.210.20">
    <property type="entry name" value="THAP domain"/>
    <property type="match status" value="1"/>
</dbReference>
<dbReference type="GO" id="GO:0001935">
    <property type="term" value="P:endothelial cell proliferation"/>
    <property type="evidence" value="ECO:0007669"/>
    <property type="project" value="UniProtKB-UniRule"/>
</dbReference>
<evidence type="ECO:0000256" key="1">
    <source>
        <dbReference type="ARBA" id="ARBA00022723"/>
    </source>
</evidence>
<dbReference type="STRING" id="409849.ENSPMGP00000025257"/>
<feature type="coiled-coil region" evidence="7">
    <location>
        <begin position="138"/>
        <end position="168"/>
    </location>
</feature>
<accession>A0A3B4B6D8</accession>
<dbReference type="GO" id="GO:0000978">
    <property type="term" value="F:RNA polymerase II cis-regulatory region sequence-specific DNA binding"/>
    <property type="evidence" value="ECO:0007669"/>
    <property type="project" value="TreeGrafter"/>
</dbReference>
<keyword evidence="6" id="KW-0539">Nucleus</keyword>
<comment type="function">
    <text evidence="6">DNA-binding transcription regulator that regulates endothelial cell proliferation and G1/S cell-cycle progression. Specifically binds the 5'-[AT]NTNN[GT]GGCA[AGT]-3' core DNA sequence and acts by modulating expression of pRB-E2F cell-cycle target genes.</text>
</comment>
<dbReference type="Pfam" id="PF05485">
    <property type="entry name" value="THAP"/>
    <property type="match status" value="1"/>
</dbReference>
<dbReference type="GO" id="GO:0003700">
    <property type="term" value="F:DNA-binding transcription factor activity"/>
    <property type="evidence" value="ECO:0007669"/>
    <property type="project" value="UniProtKB-UniRule"/>
</dbReference>
<sequence>MGGCSAPHCSNSTSIGKQLFRFPKDPVRKKKWVVNCRRDFEPTPHSRLCEDHFEHSQFEEVARSPAGGKKLKPNAIPTVFSIGEPPYPIVTTSFISIPLKPEPEKDLNVGDHGYARRNPLPGMEEEDGDCPRDDQQPCNQCQLLKKQLEQEMQNSARLQKEVEEMKKRFYRLDRIEKGLQNFLYEDQVRALSLTKRSRRAVWSPETIIKARKIRTAVGTKGYEYLRELGYPLPSYRTLCNRLETKIMVTTDMSCEELAELGLGLMATCDSPTQGVGDNDEELIGVLS</sequence>
<protein>
    <recommendedName>
        <fullName evidence="6">THAP domain-containing protein 1</fullName>
    </recommendedName>
</protein>
<proteinExistence type="inferred from homology"/>
<dbReference type="SUPFAM" id="SSF57716">
    <property type="entry name" value="Glucocorticoid receptor-like (DNA-binding domain)"/>
    <property type="match status" value="1"/>
</dbReference>
<keyword evidence="6" id="KW-0805">Transcription regulation</keyword>
<evidence type="ECO:0000259" key="8">
    <source>
        <dbReference type="PROSITE" id="PS50950"/>
    </source>
</evidence>
<dbReference type="InterPro" id="IPR006612">
    <property type="entry name" value="THAP_Znf"/>
</dbReference>
<dbReference type="InterPro" id="IPR038441">
    <property type="entry name" value="THAP_Znf_sf"/>
</dbReference>
<keyword evidence="6" id="KW-0131">Cell cycle</keyword>
<organism evidence="9 10">
    <name type="scientific">Periophthalmus magnuspinnatus</name>
    <dbReference type="NCBI Taxonomy" id="409849"/>
    <lineage>
        <taxon>Eukaryota</taxon>
        <taxon>Metazoa</taxon>
        <taxon>Chordata</taxon>
        <taxon>Craniata</taxon>
        <taxon>Vertebrata</taxon>
        <taxon>Euteleostomi</taxon>
        <taxon>Actinopterygii</taxon>
        <taxon>Neopterygii</taxon>
        <taxon>Teleostei</taxon>
        <taxon>Neoteleostei</taxon>
        <taxon>Acanthomorphata</taxon>
        <taxon>Gobiaria</taxon>
        <taxon>Gobiiformes</taxon>
        <taxon>Gobioidei</taxon>
        <taxon>Gobiidae</taxon>
        <taxon>Oxudercinae</taxon>
        <taxon>Periophthalmus</taxon>
    </lineage>
</organism>
<keyword evidence="10" id="KW-1185">Reference proteome</keyword>
<name>A0A3B4B6D8_9GOBI</name>
<keyword evidence="2 5" id="KW-0863">Zinc-finger</keyword>
<keyword evidence="1" id="KW-0479">Metal-binding</keyword>
<feature type="domain" description="THAP-type" evidence="8">
    <location>
        <begin position="1"/>
        <end position="80"/>
    </location>
</feature>
<dbReference type="GO" id="GO:0008270">
    <property type="term" value="F:zinc ion binding"/>
    <property type="evidence" value="ECO:0007669"/>
    <property type="project" value="UniProtKB-KW"/>
</dbReference>
<dbReference type="PROSITE" id="PS50950">
    <property type="entry name" value="ZF_THAP"/>
    <property type="match status" value="1"/>
</dbReference>
<keyword evidence="4 5" id="KW-0238">DNA-binding</keyword>
<evidence type="ECO:0000256" key="7">
    <source>
        <dbReference type="SAM" id="Coils"/>
    </source>
</evidence>
<dbReference type="GO" id="GO:0005654">
    <property type="term" value="C:nucleoplasm"/>
    <property type="evidence" value="ECO:0007669"/>
    <property type="project" value="UniProtKB-SubCell"/>
</dbReference>
<evidence type="ECO:0000256" key="5">
    <source>
        <dbReference type="PROSITE-ProRule" id="PRU00309"/>
    </source>
</evidence>
<reference evidence="9" key="2">
    <citation type="submission" date="2025-09" db="UniProtKB">
        <authorList>
            <consortium name="Ensembl"/>
        </authorList>
    </citation>
    <scope>IDENTIFICATION</scope>
</reference>
<dbReference type="Proteomes" id="UP000261520">
    <property type="component" value="Unplaced"/>
</dbReference>
<comment type="subcellular location">
    <subcellularLocation>
        <location evidence="6">Nucleus</location>
        <location evidence="6">Nucleoplasm</location>
    </subcellularLocation>
</comment>
<keyword evidence="6 7" id="KW-0175">Coiled coil</keyword>
<evidence type="ECO:0000313" key="10">
    <source>
        <dbReference type="Proteomes" id="UP000261520"/>
    </source>
</evidence>